<dbReference type="NCBIfam" id="TIGR01565">
    <property type="entry name" value="homeo_ZF_HD"/>
    <property type="match status" value="1"/>
</dbReference>
<keyword evidence="3" id="KW-0863">Zinc-finger</keyword>
<evidence type="ECO:0000256" key="5">
    <source>
        <dbReference type="ARBA" id="ARBA00023015"/>
    </source>
</evidence>
<evidence type="ECO:0000256" key="1">
    <source>
        <dbReference type="ARBA" id="ARBA00004123"/>
    </source>
</evidence>
<keyword evidence="9" id="KW-0539">Nucleus</keyword>
<evidence type="ECO:0000256" key="8">
    <source>
        <dbReference type="ARBA" id="ARBA00023163"/>
    </source>
</evidence>
<feature type="domain" description="ZF-HD dimerization-type" evidence="11">
    <location>
        <begin position="115"/>
        <end position="167"/>
    </location>
</feature>
<dbReference type="FunFam" id="1.10.10.60:FF:000257">
    <property type="entry name" value="Zinc-finger homeodomain protein 2"/>
    <property type="match status" value="1"/>
</dbReference>
<name>A0AAV1DVI0_OLDCO</name>
<evidence type="ECO:0000256" key="7">
    <source>
        <dbReference type="ARBA" id="ARBA00023155"/>
    </source>
</evidence>
<dbReference type="EMBL" id="OX459123">
    <property type="protein sequence ID" value="CAI9110778.1"/>
    <property type="molecule type" value="Genomic_DNA"/>
</dbReference>
<keyword evidence="2" id="KW-0479">Metal-binding</keyword>
<dbReference type="GO" id="GO:0003700">
    <property type="term" value="F:DNA-binding transcription factor activity"/>
    <property type="evidence" value="ECO:0007669"/>
    <property type="project" value="TreeGrafter"/>
</dbReference>
<reference evidence="12" key="1">
    <citation type="submission" date="2023-03" db="EMBL/GenBank/DDBJ databases">
        <authorList>
            <person name="Julca I."/>
        </authorList>
    </citation>
    <scope>NUCLEOTIDE SEQUENCE</scope>
</reference>
<dbReference type="Proteomes" id="UP001161247">
    <property type="component" value="Chromosome 6"/>
</dbReference>
<feature type="compositionally biased region" description="Polar residues" evidence="10">
    <location>
        <begin position="21"/>
        <end position="30"/>
    </location>
</feature>
<comment type="subcellular location">
    <subcellularLocation>
        <location evidence="1">Nucleus</location>
    </subcellularLocation>
</comment>
<dbReference type="GO" id="GO:0000976">
    <property type="term" value="F:transcription cis-regulatory region binding"/>
    <property type="evidence" value="ECO:0007669"/>
    <property type="project" value="TreeGrafter"/>
</dbReference>
<dbReference type="GO" id="GO:0005634">
    <property type="term" value="C:nucleus"/>
    <property type="evidence" value="ECO:0007669"/>
    <property type="project" value="UniProtKB-SubCell"/>
</dbReference>
<protein>
    <submittedName>
        <fullName evidence="12">OLC1v1010857C1</fullName>
    </submittedName>
</protein>
<dbReference type="PANTHER" id="PTHR31948">
    <property type="entry name" value="ZINC-FINGER HOMEODOMAIN PROTEIN 2"/>
    <property type="match status" value="1"/>
</dbReference>
<dbReference type="Gene3D" id="1.10.10.60">
    <property type="entry name" value="Homeodomain-like"/>
    <property type="match status" value="1"/>
</dbReference>
<sequence>MDQRGQEKDVVLPSYSMAYINPTSYNNESASAPVASKLADRRLTNESRRSSPAIPSSGQTLDQNPPPPPPPQIHINNNNNDSNPDPDPAQELPNATVPRETTAQPQVVQPPAPAIRYRECQKNHAASMGGHVTDGCGEFMPGGEEGTPEAFKCAACDCHRNFHRKETDADTQPGTSSYHALNHGHHNNNSIFRGHAPTSSLITMTHHHQNHRQHKLSRGPPAPIMMTFGGNGGGGAAESSSEDLDVFQYSGGGGGQGMMMHPSSYSASKKRFRTKFTQQQKDRMNEFAEKLGWRIQKQDDREVQQFCNEVGVKRQVFKVWMHNNKQAMKKKST</sequence>
<feature type="compositionally biased region" description="Polar residues" evidence="10">
    <location>
        <begin position="170"/>
        <end position="179"/>
    </location>
</feature>
<evidence type="ECO:0000313" key="13">
    <source>
        <dbReference type="Proteomes" id="UP001161247"/>
    </source>
</evidence>
<feature type="region of interest" description="Disordered" evidence="10">
    <location>
        <begin position="167"/>
        <end position="195"/>
    </location>
</feature>
<keyword evidence="7" id="KW-0371">Homeobox</keyword>
<evidence type="ECO:0000259" key="11">
    <source>
        <dbReference type="Pfam" id="PF04770"/>
    </source>
</evidence>
<dbReference type="GO" id="GO:0008270">
    <property type="term" value="F:zinc ion binding"/>
    <property type="evidence" value="ECO:0007669"/>
    <property type="project" value="UniProtKB-KW"/>
</dbReference>
<dbReference type="NCBIfam" id="TIGR01566">
    <property type="entry name" value="ZF_HD_prot_N"/>
    <property type="match status" value="1"/>
</dbReference>
<dbReference type="InterPro" id="IPR006455">
    <property type="entry name" value="Homeodomain_ZF_HD"/>
</dbReference>
<feature type="compositionally biased region" description="Low complexity" evidence="10">
    <location>
        <begin position="73"/>
        <end position="83"/>
    </location>
</feature>
<keyword evidence="5" id="KW-0805">Transcription regulation</keyword>
<feature type="region of interest" description="Disordered" evidence="10">
    <location>
        <begin position="20"/>
        <end position="94"/>
    </location>
</feature>
<feature type="compositionally biased region" description="Basic and acidic residues" evidence="10">
    <location>
        <begin position="38"/>
        <end position="49"/>
    </location>
</feature>
<dbReference type="Pfam" id="PF04770">
    <property type="entry name" value="ZF-HD_dimer"/>
    <property type="match status" value="1"/>
</dbReference>
<evidence type="ECO:0000256" key="3">
    <source>
        <dbReference type="ARBA" id="ARBA00022771"/>
    </source>
</evidence>
<evidence type="ECO:0000256" key="2">
    <source>
        <dbReference type="ARBA" id="ARBA00022723"/>
    </source>
</evidence>
<gene>
    <name evidence="12" type="ORF">OLC1_LOCUS18356</name>
</gene>
<keyword evidence="6" id="KW-0238">DNA-binding</keyword>
<keyword evidence="8" id="KW-0804">Transcription</keyword>
<proteinExistence type="predicted"/>
<evidence type="ECO:0000256" key="9">
    <source>
        <dbReference type="ARBA" id="ARBA00023242"/>
    </source>
</evidence>
<dbReference type="InterPro" id="IPR009057">
    <property type="entry name" value="Homeodomain-like_sf"/>
</dbReference>
<evidence type="ECO:0000256" key="4">
    <source>
        <dbReference type="ARBA" id="ARBA00022833"/>
    </source>
</evidence>
<dbReference type="SUPFAM" id="SSF46689">
    <property type="entry name" value="Homeodomain-like"/>
    <property type="match status" value="1"/>
</dbReference>
<accession>A0AAV1DVI0</accession>
<dbReference type="InterPro" id="IPR006456">
    <property type="entry name" value="ZF_HD_homeobox_Cys/His_dimer"/>
</dbReference>
<keyword evidence="4" id="KW-0862">Zinc</keyword>
<evidence type="ECO:0000256" key="10">
    <source>
        <dbReference type="SAM" id="MobiDB-lite"/>
    </source>
</evidence>
<dbReference type="PANTHER" id="PTHR31948:SF119">
    <property type="entry name" value="ZINC-FINGER HOMEODOMAIN PROTEIN 6-LIKE"/>
    <property type="match status" value="1"/>
</dbReference>
<dbReference type="GO" id="GO:0050793">
    <property type="term" value="P:regulation of developmental process"/>
    <property type="evidence" value="ECO:0007669"/>
    <property type="project" value="TreeGrafter"/>
</dbReference>
<dbReference type="AlphaFoldDB" id="A0AAV1DVI0"/>
<evidence type="ECO:0000313" key="12">
    <source>
        <dbReference type="EMBL" id="CAI9110778.1"/>
    </source>
</evidence>
<evidence type="ECO:0000256" key="6">
    <source>
        <dbReference type="ARBA" id="ARBA00023125"/>
    </source>
</evidence>
<organism evidence="12 13">
    <name type="scientific">Oldenlandia corymbosa var. corymbosa</name>
    <dbReference type="NCBI Taxonomy" id="529605"/>
    <lineage>
        <taxon>Eukaryota</taxon>
        <taxon>Viridiplantae</taxon>
        <taxon>Streptophyta</taxon>
        <taxon>Embryophyta</taxon>
        <taxon>Tracheophyta</taxon>
        <taxon>Spermatophyta</taxon>
        <taxon>Magnoliopsida</taxon>
        <taxon>eudicotyledons</taxon>
        <taxon>Gunneridae</taxon>
        <taxon>Pentapetalae</taxon>
        <taxon>asterids</taxon>
        <taxon>lamiids</taxon>
        <taxon>Gentianales</taxon>
        <taxon>Rubiaceae</taxon>
        <taxon>Rubioideae</taxon>
        <taxon>Spermacoceae</taxon>
        <taxon>Hedyotis-Oldenlandia complex</taxon>
        <taxon>Oldenlandia</taxon>
    </lineage>
</organism>
<keyword evidence="13" id="KW-1185">Reference proteome</keyword>